<dbReference type="PANTHER" id="PTHR11022">
    <property type="entry name" value="PEPTIDOGLYCAN RECOGNITION PROTEIN"/>
    <property type="match status" value="1"/>
</dbReference>
<keyword evidence="7" id="KW-1185">Reference proteome</keyword>
<dbReference type="Gene3D" id="3.40.80.10">
    <property type="entry name" value="Peptidoglycan recognition protein-like"/>
    <property type="match status" value="1"/>
</dbReference>
<organism evidence="6 7">
    <name type="scientific">Euphydryas editha</name>
    <name type="common">Edith's checkerspot</name>
    <dbReference type="NCBI Taxonomy" id="104508"/>
    <lineage>
        <taxon>Eukaryota</taxon>
        <taxon>Metazoa</taxon>
        <taxon>Ecdysozoa</taxon>
        <taxon>Arthropoda</taxon>
        <taxon>Hexapoda</taxon>
        <taxon>Insecta</taxon>
        <taxon>Pterygota</taxon>
        <taxon>Neoptera</taxon>
        <taxon>Endopterygota</taxon>
        <taxon>Lepidoptera</taxon>
        <taxon>Glossata</taxon>
        <taxon>Ditrysia</taxon>
        <taxon>Papilionoidea</taxon>
        <taxon>Nymphalidae</taxon>
        <taxon>Nymphalinae</taxon>
        <taxon>Euphydryas</taxon>
    </lineage>
</organism>
<evidence type="ECO:0000256" key="1">
    <source>
        <dbReference type="ARBA" id="ARBA00007553"/>
    </source>
</evidence>
<dbReference type="SUPFAM" id="SSF55846">
    <property type="entry name" value="N-acetylmuramoyl-L-alanine amidase-like"/>
    <property type="match status" value="1"/>
</dbReference>
<proteinExistence type="inferred from homology"/>
<evidence type="ECO:0000313" key="7">
    <source>
        <dbReference type="Proteomes" id="UP001153954"/>
    </source>
</evidence>
<keyword evidence="3" id="KW-0391">Immunity</keyword>
<dbReference type="InterPro" id="IPR036505">
    <property type="entry name" value="Amidase/PGRP_sf"/>
</dbReference>
<evidence type="ECO:0000256" key="4">
    <source>
        <dbReference type="SAM" id="SignalP"/>
    </source>
</evidence>
<name>A0AAU9U310_EUPED</name>
<dbReference type="GO" id="GO:0045087">
    <property type="term" value="P:innate immune response"/>
    <property type="evidence" value="ECO:0007669"/>
    <property type="project" value="UniProtKB-KW"/>
</dbReference>
<dbReference type="AlphaFoldDB" id="A0AAU9U310"/>
<dbReference type="GO" id="GO:0008745">
    <property type="term" value="F:N-acetylmuramoyl-L-alanine amidase activity"/>
    <property type="evidence" value="ECO:0007669"/>
    <property type="project" value="InterPro"/>
</dbReference>
<dbReference type="InterPro" id="IPR002502">
    <property type="entry name" value="Amidase_domain"/>
</dbReference>
<comment type="similarity">
    <text evidence="1">Belongs to the N-acetylmuramoyl-L-alanine amidase 2 family.</text>
</comment>
<dbReference type="Pfam" id="PF01510">
    <property type="entry name" value="Amidase_2"/>
    <property type="match status" value="1"/>
</dbReference>
<sequence>MFFECIYVNKLIGIVFSFCVGSEGGVYEGRGCNKLGIHAGTANAYSIGICLIGDWRVEQPPETMLKATQALIDTGVRNGALSPDYKLSRSQSWQPSAPE</sequence>
<evidence type="ECO:0000313" key="6">
    <source>
        <dbReference type="EMBL" id="CAH2093886.1"/>
    </source>
</evidence>
<dbReference type="PANTHER" id="PTHR11022:SF77">
    <property type="entry name" value="PEPTIDOGLYCAN-RECOGNITION PROTEIN LB"/>
    <property type="match status" value="1"/>
</dbReference>
<evidence type="ECO:0000259" key="5">
    <source>
        <dbReference type="SMART" id="SM00701"/>
    </source>
</evidence>
<evidence type="ECO:0000256" key="3">
    <source>
        <dbReference type="ARBA" id="ARBA00022859"/>
    </source>
</evidence>
<reference evidence="6" key="1">
    <citation type="submission" date="2022-03" db="EMBL/GenBank/DDBJ databases">
        <authorList>
            <person name="Tunstrom K."/>
        </authorList>
    </citation>
    <scope>NUCLEOTIDE SEQUENCE</scope>
</reference>
<dbReference type="InterPro" id="IPR006619">
    <property type="entry name" value="PGRP_domain_met/bac"/>
</dbReference>
<dbReference type="InterPro" id="IPR015510">
    <property type="entry name" value="PGRP"/>
</dbReference>
<dbReference type="EMBL" id="CAKOGL010000013">
    <property type="protein sequence ID" value="CAH2093886.1"/>
    <property type="molecule type" value="Genomic_DNA"/>
</dbReference>
<dbReference type="CDD" id="cd06583">
    <property type="entry name" value="PGRP"/>
    <property type="match status" value="1"/>
</dbReference>
<dbReference type="GO" id="GO:0009253">
    <property type="term" value="P:peptidoglycan catabolic process"/>
    <property type="evidence" value="ECO:0007669"/>
    <property type="project" value="InterPro"/>
</dbReference>
<keyword evidence="2" id="KW-0399">Innate immunity</keyword>
<dbReference type="GO" id="GO:0008270">
    <property type="term" value="F:zinc ion binding"/>
    <property type="evidence" value="ECO:0007669"/>
    <property type="project" value="InterPro"/>
</dbReference>
<evidence type="ECO:0000256" key="2">
    <source>
        <dbReference type="ARBA" id="ARBA00022588"/>
    </source>
</evidence>
<accession>A0AAU9U310</accession>
<keyword evidence="4" id="KW-0732">Signal</keyword>
<protein>
    <recommendedName>
        <fullName evidence="5">Peptidoglycan recognition protein family domain-containing protein</fullName>
    </recommendedName>
</protein>
<comment type="caution">
    <text evidence="6">The sequence shown here is derived from an EMBL/GenBank/DDBJ whole genome shotgun (WGS) entry which is preliminary data.</text>
</comment>
<dbReference type="Proteomes" id="UP001153954">
    <property type="component" value="Unassembled WGS sequence"/>
</dbReference>
<gene>
    <name evidence="6" type="ORF">EEDITHA_LOCUS9505</name>
</gene>
<feature type="signal peptide" evidence="4">
    <location>
        <begin position="1"/>
        <end position="17"/>
    </location>
</feature>
<feature type="domain" description="Peptidoglycan recognition protein family" evidence="5">
    <location>
        <begin position="4"/>
        <end position="92"/>
    </location>
</feature>
<feature type="chain" id="PRO_5043740048" description="Peptidoglycan recognition protein family domain-containing protein" evidence="4">
    <location>
        <begin position="18"/>
        <end position="99"/>
    </location>
</feature>
<dbReference type="SMART" id="SM00701">
    <property type="entry name" value="PGRP"/>
    <property type="match status" value="1"/>
</dbReference>